<dbReference type="Proteomes" id="UP000222106">
    <property type="component" value="Unassembled WGS sequence"/>
</dbReference>
<name>A0A2A9ENX5_9MICO</name>
<dbReference type="SUPFAM" id="SSF53756">
    <property type="entry name" value="UDP-Glycosyltransferase/glycogen phosphorylase"/>
    <property type="match status" value="1"/>
</dbReference>
<dbReference type="AlphaFoldDB" id="A0A2A9ENX5"/>
<dbReference type="Gene3D" id="3.40.50.2000">
    <property type="entry name" value="Glycogen Phosphorylase B"/>
    <property type="match status" value="1"/>
</dbReference>
<accession>A0A2A9ENX5</accession>
<dbReference type="PANTHER" id="PTHR12526:SF627">
    <property type="entry name" value="D-RHAMNOSYLTRANSFERASE WBPZ"/>
    <property type="match status" value="1"/>
</dbReference>
<evidence type="ECO:0000313" key="1">
    <source>
        <dbReference type="EMBL" id="PFG39945.1"/>
    </source>
</evidence>
<dbReference type="Pfam" id="PF13692">
    <property type="entry name" value="Glyco_trans_1_4"/>
    <property type="match status" value="1"/>
</dbReference>
<dbReference type="RefSeq" id="WP_098483956.1">
    <property type="nucleotide sequence ID" value="NZ_PDJI01000004.1"/>
</dbReference>
<dbReference type="PANTHER" id="PTHR12526">
    <property type="entry name" value="GLYCOSYLTRANSFERASE"/>
    <property type="match status" value="1"/>
</dbReference>
<evidence type="ECO:0000313" key="2">
    <source>
        <dbReference type="Proteomes" id="UP000222106"/>
    </source>
</evidence>
<dbReference type="GO" id="GO:0016740">
    <property type="term" value="F:transferase activity"/>
    <property type="evidence" value="ECO:0007669"/>
    <property type="project" value="UniProtKB-KW"/>
</dbReference>
<dbReference type="EMBL" id="PDJI01000004">
    <property type="protein sequence ID" value="PFG39945.1"/>
    <property type="molecule type" value="Genomic_DNA"/>
</dbReference>
<keyword evidence="1" id="KW-0808">Transferase</keyword>
<organism evidence="1 2">
    <name type="scientific">Georgenia soli</name>
    <dbReference type="NCBI Taxonomy" id="638953"/>
    <lineage>
        <taxon>Bacteria</taxon>
        <taxon>Bacillati</taxon>
        <taxon>Actinomycetota</taxon>
        <taxon>Actinomycetes</taxon>
        <taxon>Micrococcales</taxon>
        <taxon>Bogoriellaceae</taxon>
        <taxon>Georgenia</taxon>
    </lineage>
</organism>
<keyword evidence="2" id="KW-1185">Reference proteome</keyword>
<comment type="caution">
    <text evidence="1">The sequence shown here is derived from an EMBL/GenBank/DDBJ whole genome shotgun (WGS) entry which is preliminary data.</text>
</comment>
<sequence length="319" mass="35180">MKILIWHVHGSWLNPFVQGPDEYLIPVLPDRGPDGLGRARTWTWPQSARELAPEQLREEGCDVVVLQRPHEIELLEEWTGLRAGVDVPAVYVEHNTPAGPAAATRHPLADRTDIPVVHVTDFNALMWDCGDAPTTVIDHGIVDPGYRYTGEEERLGVVVNEPVRRWRVAGTDVLLRIADELPVAVHGMGMAALAERAPHLAGHLHEDVPQDAMHDLLACHRAYLHPYRWTSLGLSLLEAMTLGMPVLALASTAAPEAVPDEAGVVSSDPDVLAAAARRWLADPDEARERGLAARAHALDRFGLDRFLADWQQLLKEVAR</sequence>
<gene>
    <name evidence="1" type="ORF">ATJ97_2465</name>
</gene>
<dbReference type="OrthoDB" id="9794513at2"/>
<protein>
    <submittedName>
        <fullName evidence="1">Glycosyl transferase family 1</fullName>
    </submittedName>
</protein>
<reference evidence="1 2" key="1">
    <citation type="submission" date="2017-10" db="EMBL/GenBank/DDBJ databases">
        <title>Sequencing the genomes of 1000 actinobacteria strains.</title>
        <authorList>
            <person name="Klenk H.-P."/>
        </authorList>
    </citation>
    <scope>NUCLEOTIDE SEQUENCE [LARGE SCALE GENOMIC DNA]</scope>
    <source>
        <strain evidence="1 2">DSM 21838</strain>
    </source>
</reference>
<proteinExistence type="predicted"/>